<reference evidence="1 2" key="2">
    <citation type="journal article" date="2022" name="Mol. Ecol. Resour.">
        <title>The genomes of chicory, endive, great burdock and yacon provide insights into Asteraceae paleo-polyploidization history and plant inulin production.</title>
        <authorList>
            <person name="Fan W."/>
            <person name="Wang S."/>
            <person name="Wang H."/>
            <person name="Wang A."/>
            <person name="Jiang F."/>
            <person name="Liu H."/>
            <person name="Zhao H."/>
            <person name="Xu D."/>
            <person name="Zhang Y."/>
        </authorList>
    </citation>
    <scope>NUCLEOTIDE SEQUENCE [LARGE SCALE GENOMIC DNA]</scope>
    <source>
        <strain evidence="2">cv. Niubang</strain>
    </source>
</reference>
<proteinExistence type="predicted"/>
<dbReference type="Proteomes" id="UP001055879">
    <property type="component" value="Linkage Group LG06"/>
</dbReference>
<name>A0ACB9BFV7_ARCLA</name>
<gene>
    <name evidence="1" type="ORF">L6452_21354</name>
</gene>
<protein>
    <submittedName>
        <fullName evidence="1">Uncharacterized protein</fullName>
    </submittedName>
</protein>
<dbReference type="EMBL" id="CM042052">
    <property type="protein sequence ID" value="KAI3720438.1"/>
    <property type="molecule type" value="Genomic_DNA"/>
</dbReference>
<reference evidence="2" key="1">
    <citation type="journal article" date="2022" name="Mol. Ecol. Resour.">
        <title>The genomes of chicory, endive, great burdock and yacon provide insights into Asteraceae palaeo-polyploidization history and plant inulin production.</title>
        <authorList>
            <person name="Fan W."/>
            <person name="Wang S."/>
            <person name="Wang H."/>
            <person name="Wang A."/>
            <person name="Jiang F."/>
            <person name="Liu H."/>
            <person name="Zhao H."/>
            <person name="Xu D."/>
            <person name="Zhang Y."/>
        </authorList>
    </citation>
    <scope>NUCLEOTIDE SEQUENCE [LARGE SCALE GENOMIC DNA]</scope>
    <source>
        <strain evidence="2">cv. Niubang</strain>
    </source>
</reference>
<evidence type="ECO:0000313" key="2">
    <source>
        <dbReference type="Proteomes" id="UP001055879"/>
    </source>
</evidence>
<keyword evidence="2" id="KW-1185">Reference proteome</keyword>
<accession>A0ACB9BFV7</accession>
<evidence type="ECO:0000313" key="1">
    <source>
        <dbReference type="EMBL" id="KAI3720438.1"/>
    </source>
</evidence>
<organism evidence="1 2">
    <name type="scientific">Arctium lappa</name>
    <name type="common">Greater burdock</name>
    <name type="synonym">Lappa major</name>
    <dbReference type="NCBI Taxonomy" id="4217"/>
    <lineage>
        <taxon>Eukaryota</taxon>
        <taxon>Viridiplantae</taxon>
        <taxon>Streptophyta</taxon>
        <taxon>Embryophyta</taxon>
        <taxon>Tracheophyta</taxon>
        <taxon>Spermatophyta</taxon>
        <taxon>Magnoliopsida</taxon>
        <taxon>eudicotyledons</taxon>
        <taxon>Gunneridae</taxon>
        <taxon>Pentapetalae</taxon>
        <taxon>asterids</taxon>
        <taxon>campanulids</taxon>
        <taxon>Asterales</taxon>
        <taxon>Asteraceae</taxon>
        <taxon>Carduoideae</taxon>
        <taxon>Cardueae</taxon>
        <taxon>Arctiinae</taxon>
        <taxon>Arctium</taxon>
    </lineage>
</organism>
<comment type="caution">
    <text evidence="1">The sequence shown here is derived from an EMBL/GenBank/DDBJ whole genome shotgun (WGS) entry which is preliminary data.</text>
</comment>
<sequence length="206" mass="23278">MRNKGKVYPTTPSADSLSIFKLLPAAILALTAVLSLEEQEVLAYMITRSIKSSTTTTTPFSKNKKKKSSFNIHNPPLFHCECFHCYTIYWFKWDSSPNRELIHQAIEAFEDHLNNTQQQSKKKPKKRGKPQIPSPEFEPKEKSEQILNNATEDESQSQPPEDATVGVGGTETAVSHQKGLSLARRVLPDVLGLLNSRWWSLWSPNV</sequence>